<dbReference type="EMBL" id="VSSQ01004090">
    <property type="protein sequence ID" value="MPM23690.1"/>
    <property type="molecule type" value="Genomic_DNA"/>
</dbReference>
<keyword evidence="1" id="KW-0472">Membrane</keyword>
<dbReference type="AlphaFoldDB" id="A0A644Y5H4"/>
<gene>
    <name evidence="2" type="ORF">SDC9_70164</name>
</gene>
<name>A0A644Y5H4_9ZZZZ</name>
<keyword evidence="1" id="KW-0812">Transmembrane</keyword>
<sequence length="134" mass="14622">MKNTVNRSSLFLTELIMDLFIFAVCAAVCAGLLIKAYGMSRQSTELTQEVYIAQSAAERFRQGEDIISQCRYHADGTPCGGETGCGDDDYVVEAEITRTDGLRTAKLLVRKSEPRKDSASYVLTVTVPEEVSAG</sequence>
<feature type="transmembrane region" description="Helical" evidence="1">
    <location>
        <begin position="15"/>
        <end position="34"/>
    </location>
</feature>
<organism evidence="2">
    <name type="scientific">bioreactor metagenome</name>
    <dbReference type="NCBI Taxonomy" id="1076179"/>
    <lineage>
        <taxon>unclassified sequences</taxon>
        <taxon>metagenomes</taxon>
        <taxon>ecological metagenomes</taxon>
    </lineage>
</organism>
<proteinExistence type="predicted"/>
<keyword evidence="1" id="KW-1133">Transmembrane helix</keyword>
<evidence type="ECO:0008006" key="3">
    <source>
        <dbReference type="Google" id="ProtNLM"/>
    </source>
</evidence>
<protein>
    <recommendedName>
        <fullName evidence="3">Type II secretion system protein</fullName>
    </recommendedName>
</protein>
<evidence type="ECO:0000313" key="2">
    <source>
        <dbReference type="EMBL" id="MPM23690.1"/>
    </source>
</evidence>
<reference evidence="2" key="1">
    <citation type="submission" date="2019-08" db="EMBL/GenBank/DDBJ databases">
        <authorList>
            <person name="Kucharzyk K."/>
            <person name="Murdoch R.W."/>
            <person name="Higgins S."/>
            <person name="Loffler F."/>
        </authorList>
    </citation>
    <scope>NUCLEOTIDE SEQUENCE</scope>
</reference>
<accession>A0A644Y5H4</accession>
<comment type="caution">
    <text evidence="2">The sequence shown here is derived from an EMBL/GenBank/DDBJ whole genome shotgun (WGS) entry which is preliminary data.</text>
</comment>
<evidence type="ECO:0000256" key="1">
    <source>
        <dbReference type="SAM" id="Phobius"/>
    </source>
</evidence>